<dbReference type="EMBL" id="CAAHFG010000003">
    <property type="protein sequence ID" value="VGO16507.1"/>
    <property type="molecule type" value="Genomic_DNA"/>
</dbReference>
<dbReference type="AlphaFoldDB" id="A0A6C2U9V6"/>
<keyword evidence="3 6" id="KW-0812">Transmembrane</keyword>
<dbReference type="PANTHER" id="PTHR32309:SF31">
    <property type="entry name" value="CAPSULAR EXOPOLYSACCHARIDE FAMILY"/>
    <property type="match status" value="1"/>
</dbReference>
<evidence type="ECO:0000256" key="3">
    <source>
        <dbReference type="ARBA" id="ARBA00022692"/>
    </source>
</evidence>
<keyword evidence="9" id="KW-1185">Reference proteome</keyword>
<evidence type="ECO:0000256" key="2">
    <source>
        <dbReference type="ARBA" id="ARBA00022475"/>
    </source>
</evidence>
<evidence type="ECO:0000256" key="5">
    <source>
        <dbReference type="ARBA" id="ARBA00023136"/>
    </source>
</evidence>
<keyword evidence="5 6" id="KW-0472">Membrane</keyword>
<dbReference type="InterPro" id="IPR050445">
    <property type="entry name" value="Bact_polysacc_biosynth/exp"/>
</dbReference>
<reference evidence="8 9" key="1">
    <citation type="submission" date="2019-04" db="EMBL/GenBank/DDBJ databases">
        <authorList>
            <person name="Van Vliet M D."/>
        </authorList>
    </citation>
    <scope>NUCLEOTIDE SEQUENCE [LARGE SCALE GENOMIC DNA]</scope>
    <source>
        <strain evidence="8 9">F1</strain>
    </source>
</reference>
<dbReference type="InterPro" id="IPR003856">
    <property type="entry name" value="LPS_length_determ_N"/>
</dbReference>
<gene>
    <name evidence="8" type="primary">ywqC</name>
    <name evidence="8" type="ORF">PDESU_05098</name>
</gene>
<evidence type="ECO:0000256" key="4">
    <source>
        <dbReference type="ARBA" id="ARBA00022989"/>
    </source>
</evidence>
<dbReference type="GO" id="GO:0005886">
    <property type="term" value="C:plasma membrane"/>
    <property type="evidence" value="ECO:0007669"/>
    <property type="project" value="UniProtKB-SubCell"/>
</dbReference>
<feature type="transmembrane region" description="Helical" evidence="6">
    <location>
        <begin position="175"/>
        <end position="201"/>
    </location>
</feature>
<evidence type="ECO:0000256" key="6">
    <source>
        <dbReference type="SAM" id="Phobius"/>
    </source>
</evidence>
<organism evidence="8 9">
    <name type="scientific">Pontiella desulfatans</name>
    <dbReference type="NCBI Taxonomy" id="2750659"/>
    <lineage>
        <taxon>Bacteria</taxon>
        <taxon>Pseudomonadati</taxon>
        <taxon>Kiritimatiellota</taxon>
        <taxon>Kiritimatiellia</taxon>
        <taxon>Kiritimatiellales</taxon>
        <taxon>Pontiellaceae</taxon>
        <taxon>Pontiella</taxon>
    </lineage>
</organism>
<dbReference type="Pfam" id="PF02706">
    <property type="entry name" value="Wzz"/>
    <property type="match status" value="1"/>
</dbReference>
<evidence type="ECO:0000259" key="7">
    <source>
        <dbReference type="Pfam" id="PF02706"/>
    </source>
</evidence>
<accession>A0A6C2U9V6</accession>
<dbReference type="Proteomes" id="UP000366872">
    <property type="component" value="Unassembled WGS sequence"/>
</dbReference>
<dbReference type="RefSeq" id="WP_136082006.1">
    <property type="nucleotide sequence ID" value="NZ_CAAHFG010000003.1"/>
</dbReference>
<dbReference type="PANTHER" id="PTHR32309">
    <property type="entry name" value="TYROSINE-PROTEIN KINASE"/>
    <property type="match status" value="1"/>
</dbReference>
<feature type="domain" description="Polysaccharide chain length determinant N-terminal" evidence="7">
    <location>
        <begin position="10"/>
        <end position="84"/>
    </location>
</feature>
<proteinExistence type="predicted"/>
<keyword evidence="4 6" id="KW-1133">Transmembrane helix</keyword>
<protein>
    <submittedName>
        <fullName evidence="8">Putative capsular polysaccharide biosynthesis protein YwqC</fullName>
    </submittedName>
</protein>
<evidence type="ECO:0000256" key="1">
    <source>
        <dbReference type="ARBA" id="ARBA00004651"/>
    </source>
</evidence>
<keyword evidence="2" id="KW-1003">Cell membrane</keyword>
<comment type="subcellular location">
    <subcellularLocation>
        <location evidence="1">Cell membrane</location>
        <topology evidence="1">Multi-pass membrane protein</topology>
    </subcellularLocation>
</comment>
<evidence type="ECO:0000313" key="8">
    <source>
        <dbReference type="EMBL" id="VGO16507.1"/>
    </source>
</evidence>
<sequence length="210" mass="22897">MKKALMVLGIILISMVPVVILASTVYTLMLPNIYQSTAVVSVRALGGAGCPNPCEHCGLSASALIQTEMAILESKPILHEVIKRLDLQSEWGRDREKLPRSVACKILRNSINISNRRNSPIVEISVRRDNPDEAADIANEMVATYRDAKRAQAKMDSVELIDIAEPNRRPVSPNLFLNTLLSVAFALGMGIVGLILLLAGLNKKPPPVPR</sequence>
<name>A0A6C2U9V6_PONDE</name>
<evidence type="ECO:0000313" key="9">
    <source>
        <dbReference type="Proteomes" id="UP000366872"/>
    </source>
</evidence>